<evidence type="ECO:0008006" key="3">
    <source>
        <dbReference type="Google" id="ProtNLM"/>
    </source>
</evidence>
<dbReference type="GO" id="GO:0005886">
    <property type="term" value="C:plasma membrane"/>
    <property type="evidence" value="ECO:0007669"/>
    <property type="project" value="TreeGrafter"/>
</dbReference>
<proteinExistence type="predicted"/>
<dbReference type="PANTHER" id="PTHR34821">
    <property type="entry name" value="INNER MEMBRANE PROTEIN YDCZ"/>
    <property type="match status" value="1"/>
</dbReference>
<reference evidence="2" key="1">
    <citation type="submission" date="2020-02" db="EMBL/GenBank/DDBJ databases">
        <authorList>
            <person name="Meier V. D."/>
        </authorList>
    </citation>
    <scope>NUCLEOTIDE SEQUENCE</scope>
    <source>
        <strain evidence="2">AVDCRST_MAG55</strain>
    </source>
</reference>
<keyword evidence="1" id="KW-1133">Transmembrane helix</keyword>
<protein>
    <recommendedName>
        <fullName evidence="3">Integral membrane protein</fullName>
    </recommendedName>
</protein>
<accession>A0A6J4Q8I8</accession>
<feature type="transmembrane region" description="Helical" evidence="1">
    <location>
        <begin position="33"/>
        <end position="56"/>
    </location>
</feature>
<organism evidence="2">
    <name type="scientific">uncultured Rubrobacteraceae bacterium</name>
    <dbReference type="NCBI Taxonomy" id="349277"/>
    <lineage>
        <taxon>Bacteria</taxon>
        <taxon>Bacillati</taxon>
        <taxon>Actinomycetota</taxon>
        <taxon>Rubrobacteria</taxon>
        <taxon>Rubrobacterales</taxon>
        <taxon>Rubrobacteraceae</taxon>
        <taxon>environmental samples</taxon>
    </lineage>
</organism>
<sequence length="147" mass="15155">MAWILLPIAFIAGVAFAVQFGVNAQLSNFIGSPLAAATVSFWVGAVALLAVSLIGRQPLPLGNTVTEAPWWTWTGGMLGAFVVVSSIILVPRIGAAATIGLVLAGQVLASIIIDHLGLLRVAVHELTAPRIVGAALIIAGVVLVQRF</sequence>
<dbReference type="EMBL" id="CADCUZ010000159">
    <property type="protein sequence ID" value="CAA9437533.1"/>
    <property type="molecule type" value="Genomic_DNA"/>
</dbReference>
<feature type="transmembrane region" description="Helical" evidence="1">
    <location>
        <begin position="68"/>
        <end position="89"/>
    </location>
</feature>
<keyword evidence="1" id="KW-0812">Transmembrane</keyword>
<gene>
    <name evidence="2" type="ORF">AVDCRST_MAG55-3145</name>
</gene>
<evidence type="ECO:0000313" key="2">
    <source>
        <dbReference type="EMBL" id="CAA9437533.1"/>
    </source>
</evidence>
<dbReference type="Pfam" id="PF04657">
    <property type="entry name" value="DMT_YdcZ"/>
    <property type="match status" value="1"/>
</dbReference>
<dbReference type="PANTHER" id="PTHR34821:SF2">
    <property type="entry name" value="INNER MEMBRANE PROTEIN YDCZ"/>
    <property type="match status" value="1"/>
</dbReference>
<feature type="transmembrane region" description="Helical" evidence="1">
    <location>
        <begin position="95"/>
        <end position="116"/>
    </location>
</feature>
<evidence type="ECO:0000256" key="1">
    <source>
        <dbReference type="SAM" id="Phobius"/>
    </source>
</evidence>
<keyword evidence="1" id="KW-0472">Membrane</keyword>
<name>A0A6J4Q8I8_9ACTN</name>
<dbReference type="AlphaFoldDB" id="A0A6J4Q8I8"/>
<feature type="transmembrane region" description="Helical" evidence="1">
    <location>
        <begin position="128"/>
        <end position="145"/>
    </location>
</feature>
<dbReference type="InterPro" id="IPR006750">
    <property type="entry name" value="YdcZ"/>
</dbReference>